<evidence type="ECO:0000256" key="2">
    <source>
        <dbReference type="ARBA" id="ARBA00022827"/>
    </source>
</evidence>
<dbReference type="Gene3D" id="3.40.30.120">
    <property type="match status" value="1"/>
</dbReference>
<keyword evidence="2" id="KW-0274">FAD</keyword>
<feature type="domain" description="FAD-binding" evidence="5">
    <location>
        <begin position="9"/>
        <end position="377"/>
    </location>
</feature>
<reference evidence="6 7" key="1">
    <citation type="journal article" date="2016" name="Nat. Commun.">
        <title>Ectomycorrhizal ecology is imprinted in the genome of the dominant symbiotic fungus Cenococcum geophilum.</title>
        <authorList>
            <consortium name="DOE Joint Genome Institute"/>
            <person name="Peter M."/>
            <person name="Kohler A."/>
            <person name="Ohm R.A."/>
            <person name="Kuo A."/>
            <person name="Krutzmann J."/>
            <person name="Morin E."/>
            <person name="Arend M."/>
            <person name="Barry K.W."/>
            <person name="Binder M."/>
            <person name="Choi C."/>
            <person name="Clum A."/>
            <person name="Copeland A."/>
            <person name="Grisel N."/>
            <person name="Haridas S."/>
            <person name="Kipfer T."/>
            <person name="LaButti K."/>
            <person name="Lindquist E."/>
            <person name="Lipzen A."/>
            <person name="Maire R."/>
            <person name="Meier B."/>
            <person name="Mihaltcheva S."/>
            <person name="Molinier V."/>
            <person name="Murat C."/>
            <person name="Poggeler S."/>
            <person name="Quandt C.A."/>
            <person name="Sperisen C."/>
            <person name="Tritt A."/>
            <person name="Tisserant E."/>
            <person name="Crous P.W."/>
            <person name="Henrissat B."/>
            <person name="Nehls U."/>
            <person name="Egli S."/>
            <person name="Spatafora J.W."/>
            <person name="Grigoriev I.V."/>
            <person name="Martin F.M."/>
        </authorList>
    </citation>
    <scope>NUCLEOTIDE SEQUENCE [LARGE SCALE GENOMIC DNA]</scope>
    <source>
        <strain evidence="6 7">CBS 459.81</strain>
    </source>
</reference>
<evidence type="ECO:0000259" key="5">
    <source>
        <dbReference type="Pfam" id="PF01494"/>
    </source>
</evidence>
<dbReference type="InterPro" id="IPR036188">
    <property type="entry name" value="FAD/NAD-bd_sf"/>
</dbReference>
<sequence>MEQTLPDDTVLIAGGGPVGLILATVLSYYGVKSMLLERNNTTTKWPKMDLTNCRSMEWFRKLGLADLIRSEGVPSYYPYTVLISSGLGKPEALTKWDLPGVDEWHKIISKTNDGTVPLEPYQRLSQALFEKIMKERCDNDPNVDVRFGWKVEGVEELEDGVKTSATEVATGKKYVFKSKYVGACDGASSKVRTSLKMPLDGGPIPGYVLLVHFKSKDLSRIRKQGQFWHLFVLKAEAGGFGAACIAQDEVDTWTVHLNFPLDVSSDGIDSREAVYMALGGLGEPYEIKIDEVLVRSTYRPHIAVARNYLSPLGRVFLAGDAAHQNIPTGGYGMNMGIADAFDLGWKLAMVVNGTGKPGLLKAYEADRRPVALMSVERSGVHLDVHVQVSNILGKDPFVIDYDTEEGREKRRALDQHYQTHDNENKDTGVEMGYRYESAICIPDETAAAPTFDPTAYHPSTWPGMRAPHVFLKDGSPIFDHYGQYFTLVEFSDGTDRGADLLLQAAKEFSAPVKHVKLEGEDHAYSVWGARLVLVRPDGHVSWRGESVTSASTAKKIIGTIIGAEEKPANSVANGEKKPEAFTSTVGMNTQDSSFEFEKIGDMQK</sequence>
<dbReference type="SUPFAM" id="SSF51905">
    <property type="entry name" value="FAD/NAD(P)-binding domain"/>
    <property type="match status" value="1"/>
</dbReference>
<dbReference type="PANTHER" id="PTHR43004">
    <property type="entry name" value="TRK SYSTEM POTASSIUM UPTAKE PROTEIN"/>
    <property type="match status" value="1"/>
</dbReference>
<keyword evidence="7" id="KW-1185">Reference proteome</keyword>
<dbReference type="InterPro" id="IPR050641">
    <property type="entry name" value="RIFMO-like"/>
</dbReference>
<dbReference type="Gene3D" id="3.50.50.60">
    <property type="entry name" value="FAD/NAD(P)-binding domain"/>
    <property type="match status" value="1"/>
</dbReference>
<organism evidence="6 7">
    <name type="scientific">Lepidopterella palustris CBS 459.81</name>
    <dbReference type="NCBI Taxonomy" id="1314670"/>
    <lineage>
        <taxon>Eukaryota</taxon>
        <taxon>Fungi</taxon>
        <taxon>Dikarya</taxon>
        <taxon>Ascomycota</taxon>
        <taxon>Pezizomycotina</taxon>
        <taxon>Dothideomycetes</taxon>
        <taxon>Pleosporomycetidae</taxon>
        <taxon>Mytilinidiales</taxon>
        <taxon>Argynnaceae</taxon>
        <taxon>Lepidopterella</taxon>
    </lineage>
</organism>
<dbReference type="Gene3D" id="3.30.9.10">
    <property type="entry name" value="D-Amino Acid Oxidase, subunit A, domain 2"/>
    <property type="match status" value="1"/>
</dbReference>
<dbReference type="OrthoDB" id="2096480at2759"/>
<evidence type="ECO:0000313" key="6">
    <source>
        <dbReference type="EMBL" id="OCK75427.1"/>
    </source>
</evidence>
<dbReference type="Pfam" id="PF21274">
    <property type="entry name" value="Rng_hyd_C"/>
    <property type="match status" value="1"/>
</dbReference>
<keyword evidence="4" id="KW-0812">Transmembrane</keyword>
<accession>A0A8E2E121</accession>
<dbReference type="Proteomes" id="UP000250266">
    <property type="component" value="Unassembled WGS sequence"/>
</dbReference>
<dbReference type="GO" id="GO:0071949">
    <property type="term" value="F:FAD binding"/>
    <property type="evidence" value="ECO:0007669"/>
    <property type="project" value="InterPro"/>
</dbReference>
<keyword evidence="3" id="KW-0560">Oxidoreductase</keyword>
<dbReference type="EMBL" id="KV745319">
    <property type="protein sequence ID" value="OCK75427.1"/>
    <property type="molecule type" value="Genomic_DNA"/>
</dbReference>
<keyword evidence="4" id="KW-1133">Transmembrane helix</keyword>
<feature type="transmembrane region" description="Helical" evidence="4">
    <location>
        <begin position="12"/>
        <end position="31"/>
    </location>
</feature>
<evidence type="ECO:0000256" key="4">
    <source>
        <dbReference type="SAM" id="Phobius"/>
    </source>
</evidence>
<evidence type="ECO:0000313" key="7">
    <source>
        <dbReference type="Proteomes" id="UP000250266"/>
    </source>
</evidence>
<dbReference type="PRINTS" id="PR00420">
    <property type="entry name" value="RNGMNOXGNASE"/>
</dbReference>
<evidence type="ECO:0000256" key="1">
    <source>
        <dbReference type="ARBA" id="ARBA00022630"/>
    </source>
</evidence>
<proteinExistence type="predicted"/>
<dbReference type="AlphaFoldDB" id="A0A8E2E121"/>
<dbReference type="GO" id="GO:0016709">
    <property type="term" value="F:oxidoreductase activity, acting on paired donors, with incorporation or reduction of molecular oxygen, NAD(P)H as one donor, and incorporation of one atom of oxygen"/>
    <property type="evidence" value="ECO:0007669"/>
    <property type="project" value="UniProtKB-ARBA"/>
</dbReference>
<name>A0A8E2E121_9PEZI</name>
<dbReference type="Pfam" id="PF01494">
    <property type="entry name" value="FAD_binding_3"/>
    <property type="match status" value="1"/>
</dbReference>
<dbReference type="PANTHER" id="PTHR43004:SF21">
    <property type="entry name" value="FAD-BINDING DOMAIN-CONTAINING PROTEIN-RELATED"/>
    <property type="match status" value="1"/>
</dbReference>
<protein>
    <submittedName>
        <fullName evidence="6">FAD-binding domain-containing protein</fullName>
    </submittedName>
</protein>
<dbReference type="InterPro" id="IPR002938">
    <property type="entry name" value="FAD-bd"/>
</dbReference>
<keyword evidence="4" id="KW-0472">Membrane</keyword>
<keyword evidence="1" id="KW-0285">Flavoprotein</keyword>
<evidence type="ECO:0000256" key="3">
    <source>
        <dbReference type="ARBA" id="ARBA00023002"/>
    </source>
</evidence>
<gene>
    <name evidence="6" type="ORF">K432DRAFT_386220</name>
</gene>